<evidence type="ECO:0000313" key="2">
    <source>
        <dbReference type="Proteomes" id="UP000053372"/>
    </source>
</evidence>
<keyword evidence="2" id="KW-1185">Reference proteome</keyword>
<comment type="caution">
    <text evidence="1">The sequence shown here is derived from an EMBL/GenBank/DDBJ whole genome shotgun (WGS) entry which is preliminary data.</text>
</comment>
<organism evidence="1 2">
    <name type="scientific">Mastigocoleus testarum BC008</name>
    <dbReference type="NCBI Taxonomy" id="371196"/>
    <lineage>
        <taxon>Bacteria</taxon>
        <taxon>Bacillati</taxon>
        <taxon>Cyanobacteriota</taxon>
        <taxon>Cyanophyceae</taxon>
        <taxon>Nostocales</taxon>
        <taxon>Hapalosiphonaceae</taxon>
        <taxon>Mastigocoleus</taxon>
    </lineage>
</organism>
<dbReference type="Proteomes" id="UP000053372">
    <property type="component" value="Unassembled WGS sequence"/>
</dbReference>
<proteinExistence type="predicted"/>
<dbReference type="AlphaFoldDB" id="A0A0V7ZSW1"/>
<evidence type="ECO:0008006" key="3">
    <source>
        <dbReference type="Google" id="ProtNLM"/>
    </source>
</evidence>
<dbReference type="RefSeq" id="WP_058183655.1">
    <property type="nucleotide sequence ID" value="NZ_LMTZ01000087.1"/>
</dbReference>
<protein>
    <recommendedName>
        <fullName evidence="3">Transposase</fullName>
    </recommendedName>
</protein>
<sequence>MHICFGSRKLFNAQYHLEENGYSSHEEWLEDWRKKRSGRFYCVGKSSYGGGTMINIYATEDDGKYMMRVQVPRCLQEQCGKYIEAYFTVDDRSGRMRRKDLEYAINHQKPITTQVFRREHKDDNCYVHLTTYVQDIPIVYTIKNGCLGIDFNANSLSVTYVKSDGNIAWCHDFPYQWKGKTCGQRKAQMRDLVCDIVRIADSLKCSIAIESLDFSKRKAQMSEESKLYNGMLSNLSTWLFKTALESRCKRFGVQLVKINPAFTSLIGMIKFMVKYGLSSGTSAGMVIARRAMKMSEAVPQCLSLPVDDGKHAWSAWNRVSRFIKKHGIRRTQLFQWTKALEGILKWEHSNPSLPVDIDKSQTKNPPIHRGEVRPDGNVQLCLFV</sequence>
<accession>A0A0V7ZSW1</accession>
<name>A0A0V7ZSW1_9CYAN</name>
<dbReference type="EMBL" id="LMTZ01000087">
    <property type="protein sequence ID" value="KST67458.1"/>
    <property type="molecule type" value="Genomic_DNA"/>
</dbReference>
<reference evidence="1 2" key="1">
    <citation type="journal article" date="2015" name="Genome Announc.">
        <title>Draft Genome of the Euendolithic (true boring) Cyanobacterium Mastigocoleus testarum strain BC008.</title>
        <authorList>
            <person name="Guida B.S."/>
            <person name="Garcia-Pichel F."/>
        </authorList>
    </citation>
    <scope>NUCLEOTIDE SEQUENCE [LARGE SCALE GENOMIC DNA]</scope>
    <source>
        <strain evidence="1 2">BC008</strain>
    </source>
</reference>
<gene>
    <name evidence="1" type="ORF">BC008_30125</name>
</gene>
<evidence type="ECO:0000313" key="1">
    <source>
        <dbReference type="EMBL" id="KST67458.1"/>
    </source>
</evidence>
<dbReference type="OrthoDB" id="501956at2"/>